<dbReference type="RefSeq" id="WP_040144892.1">
    <property type="nucleotide sequence ID" value="NZ_CP072601.1"/>
</dbReference>
<evidence type="ECO:0000313" key="8">
    <source>
        <dbReference type="EMBL" id="KVA13050.1"/>
    </source>
</evidence>
<keyword evidence="6" id="KW-0521">NADP</keyword>
<comment type="similarity">
    <text evidence="2 6">Belongs to the dTDP-4-dehydrorhamnose reductase family.</text>
</comment>
<dbReference type="AlphaFoldDB" id="A0AAP1C9U0"/>
<dbReference type="EMBL" id="LOTQ01000001">
    <property type="protein sequence ID" value="KVA13050.1"/>
    <property type="molecule type" value="Genomic_DNA"/>
</dbReference>
<dbReference type="GO" id="GO:0019305">
    <property type="term" value="P:dTDP-rhamnose biosynthetic process"/>
    <property type="evidence" value="ECO:0007669"/>
    <property type="project" value="TreeGrafter"/>
</dbReference>
<dbReference type="Gene3D" id="3.40.50.720">
    <property type="entry name" value="NAD(P)-binding Rossmann-like Domain"/>
    <property type="match status" value="1"/>
</dbReference>
<accession>A0AAP1C9U0</accession>
<comment type="caution">
    <text evidence="8">The sequence shown here is derived from an EMBL/GenBank/DDBJ whole genome shotgun (WGS) entry which is preliminary data.</text>
</comment>
<sequence>MQRRHTILVTGIRGQVGFALLRHMQGLGDVIGLDRAALDLASPDAIRSVVRSIRPTVIVNPAAYTAVDAAETQRDLAMAINTVAPRLLAEEAARIGASLIHYSTDYVFDGAKTEPYVETDAANPLNIYGESKLAGEQGIAAVGGRHMILRTSWVYGARGRNFLTTMLRLASERDELKIVDDQFGAPTWSETIAALTAHVIAQALASDDADAWWHRHGGLYHLTAAGAASWYEFATAIFAQARVQRVPTLVPIPASAYPTPASRPVNSRLANERFVRAFGLAAPQWRDALRLCLDGMVP</sequence>
<dbReference type="SUPFAM" id="SSF51735">
    <property type="entry name" value="NAD(P)-binding Rossmann-fold domains"/>
    <property type="match status" value="1"/>
</dbReference>
<feature type="domain" description="RmlD-like substrate binding" evidence="7">
    <location>
        <begin position="6"/>
        <end position="295"/>
    </location>
</feature>
<gene>
    <name evidence="8" type="ORF">WI41_05800</name>
</gene>
<reference evidence="8 9" key="1">
    <citation type="submission" date="2015-11" db="EMBL/GenBank/DDBJ databases">
        <title>Expanding the genomic diversity of Burkholderia species for the development of highly accurate diagnostics.</title>
        <authorList>
            <person name="Sahl J."/>
            <person name="Keim P."/>
            <person name="Wagner D."/>
        </authorList>
    </citation>
    <scope>NUCLEOTIDE SEQUENCE [LARGE SCALE GENOMIC DNA]</scope>
    <source>
        <strain evidence="8 9">RF32-BP12</strain>
    </source>
</reference>
<dbReference type="InterPro" id="IPR029903">
    <property type="entry name" value="RmlD-like-bd"/>
</dbReference>
<comment type="cofactor">
    <cofactor evidence="6">
        <name>Mg(2+)</name>
        <dbReference type="ChEBI" id="CHEBI:18420"/>
    </cofactor>
    <text evidence="6">Binds 1 Mg(2+) ion per monomer.</text>
</comment>
<evidence type="ECO:0000256" key="6">
    <source>
        <dbReference type="RuleBase" id="RU364082"/>
    </source>
</evidence>
<dbReference type="Proteomes" id="UP000056450">
    <property type="component" value="Unassembled WGS sequence"/>
</dbReference>
<evidence type="ECO:0000256" key="2">
    <source>
        <dbReference type="ARBA" id="ARBA00010944"/>
    </source>
</evidence>
<protein>
    <recommendedName>
        <fullName evidence="4 6">dTDP-4-dehydrorhamnose reductase</fullName>
        <ecNumber evidence="3 6">1.1.1.133</ecNumber>
    </recommendedName>
</protein>
<dbReference type="GO" id="GO:0008831">
    <property type="term" value="F:dTDP-4-dehydrorhamnose reductase activity"/>
    <property type="evidence" value="ECO:0007669"/>
    <property type="project" value="UniProtKB-EC"/>
</dbReference>
<dbReference type="PANTHER" id="PTHR10491:SF4">
    <property type="entry name" value="METHIONINE ADENOSYLTRANSFERASE 2 SUBUNIT BETA"/>
    <property type="match status" value="1"/>
</dbReference>
<evidence type="ECO:0000259" key="7">
    <source>
        <dbReference type="Pfam" id="PF04321"/>
    </source>
</evidence>
<dbReference type="InterPro" id="IPR005913">
    <property type="entry name" value="dTDP_dehydrorham_reduct"/>
</dbReference>
<dbReference type="CDD" id="cd05254">
    <property type="entry name" value="dTDP_HR_like_SDR_e"/>
    <property type="match status" value="1"/>
</dbReference>
<evidence type="ECO:0000256" key="5">
    <source>
        <dbReference type="ARBA" id="ARBA00048200"/>
    </source>
</evidence>
<keyword evidence="6" id="KW-0560">Oxidoreductase</keyword>
<comment type="pathway">
    <text evidence="1 6">Carbohydrate biosynthesis; dTDP-L-rhamnose biosynthesis.</text>
</comment>
<name>A0AAP1C9U0_9BURK</name>
<dbReference type="Pfam" id="PF04321">
    <property type="entry name" value="RmlD_sub_bind"/>
    <property type="match status" value="1"/>
</dbReference>
<proteinExistence type="inferred from homology"/>
<dbReference type="EC" id="1.1.1.133" evidence="3 6"/>
<dbReference type="GO" id="GO:0005829">
    <property type="term" value="C:cytosol"/>
    <property type="evidence" value="ECO:0007669"/>
    <property type="project" value="TreeGrafter"/>
</dbReference>
<comment type="catalytic activity">
    <reaction evidence="5 6">
        <text>dTDP-beta-L-rhamnose + NADP(+) = dTDP-4-dehydro-beta-L-rhamnose + NADPH + H(+)</text>
        <dbReference type="Rhea" id="RHEA:21796"/>
        <dbReference type="ChEBI" id="CHEBI:15378"/>
        <dbReference type="ChEBI" id="CHEBI:57510"/>
        <dbReference type="ChEBI" id="CHEBI:57783"/>
        <dbReference type="ChEBI" id="CHEBI:58349"/>
        <dbReference type="ChEBI" id="CHEBI:62830"/>
        <dbReference type="EC" id="1.1.1.133"/>
    </reaction>
</comment>
<dbReference type="PANTHER" id="PTHR10491">
    <property type="entry name" value="DTDP-4-DEHYDRORHAMNOSE REDUCTASE"/>
    <property type="match status" value="1"/>
</dbReference>
<evidence type="ECO:0000256" key="1">
    <source>
        <dbReference type="ARBA" id="ARBA00004781"/>
    </source>
</evidence>
<evidence type="ECO:0000256" key="3">
    <source>
        <dbReference type="ARBA" id="ARBA00012929"/>
    </source>
</evidence>
<dbReference type="NCBIfam" id="TIGR01214">
    <property type="entry name" value="rmlD"/>
    <property type="match status" value="1"/>
</dbReference>
<evidence type="ECO:0000256" key="4">
    <source>
        <dbReference type="ARBA" id="ARBA00017099"/>
    </source>
</evidence>
<organism evidence="8 9">
    <name type="scientific">Burkholderia latens</name>
    <dbReference type="NCBI Taxonomy" id="488446"/>
    <lineage>
        <taxon>Bacteria</taxon>
        <taxon>Pseudomonadati</taxon>
        <taxon>Pseudomonadota</taxon>
        <taxon>Betaproteobacteria</taxon>
        <taxon>Burkholderiales</taxon>
        <taxon>Burkholderiaceae</taxon>
        <taxon>Burkholderia</taxon>
        <taxon>Burkholderia cepacia complex</taxon>
    </lineage>
</organism>
<dbReference type="Gene3D" id="3.90.25.10">
    <property type="entry name" value="UDP-galactose 4-epimerase, domain 1"/>
    <property type="match status" value="1"/>
</dbReference>
<dbReference type="InterPro" id="IPR036291">
    <property type="entry name" value="NAD(P)-bd_dom_sf"/>
</dbReference>
<comment type="function">
    <text evidence="6">Catalyzes the reduction of dTDP-6-deoxy-L-lyxo-4-hexulose to yield dTDP-L-rhamnose.</text>
</comment>
<evidence type="ECO:0000313" key="9">
    <source>
        <dbReference type="Proteomes" id="UP000056450"/>
    </source>
</evidence>